<comment type="caution">
    <text evidence="1">The sequence shown here is derived from an EMBL/GenBank/DDBJ whole genome shotgun (WGS) entry which is preliminary data.</text>
</comment>
<name>A0ACB8A2D6_9AGAM</name>
<evidence type="ECO:0000313" key="1">
    <source>
        <dbReference type="EMBL" id="KAH7907515.1"/>
    </source>
</evidence>
<proteinExistence type="predicted"/>
<accession>A0ACB8A2D6</accession>
<reference evidence="1" key="1">
    <citation type="journal article" date="2021" name="New Phytol.">
        <title>Evolutionary innovations through gain and loss of genes in the ectomycorrhizal Boletales.</title>
        <authorList>
            <person name="Wu G."/>
            <person name="Miyauchi S."/>
            <person name="Morin E."/>
            <person name="Kuo A."/>
            <person name="Drula E."/>
            <person name="Varga T."/>
            <person name="Kohler A."/>
            <person name="Feng B."/>
            <person name="Cao Y."/>
            <person name="Lipzen A."/>
            <person name="Daum C."/>
            <person name="Hundley H."/>
            <person name="Pangilinan J."/>
            <person name="Johnson J."/>
            <person name="Barry K."/>
            <person name="LaButti K."/>
            <person name="Ng V."/>
            <person name="Ahrendt S."/>
            <person name="Min B."/>
            <person name="Choi I.G."/>
            <person name="Park H."/>
            <person name="Plett J.M."/>
            <person name="Magnuson J."/>
            <person name="Spatafora J.W."/>
            <person name="Nagy L.G."/>
            <person name="Henrissat B."/>
            <person name="Grigoriev I.V."/>
            <person name="Yang Z.L."/>
            <person name="Xu J."/>
            <person name="Martin F.M."/>
        </authorList>
    </citation>
    <scope>NUCLEOTIDE SEQUENCE</scope>
    <source>
        <strain evidence="1">ATCC 28755</strain>
    </source>
</reference>
<dbReference type="Proteomes" id="UP000790377">
    <property type="component" value="Unassembled WGS sequence"/>
</dbReference>
<protein>
    <submittedName>
        <fullName evidence="1">Uncharacterized protein</fullName>
    </submittedName>
</protein>
<evidence type="ECO:0000313" key="2">
    <source>
        <dbReference type="Proteomes" id="UP000790377"/>
    </source>
</evidence>
<keyword evidence="2" id="KW-1185">Reference proteome</keyword>
<dbReference type="EMBL" id="MU267898">
    <property type="protein sequence ID" value="KAH7907515.1"/>
    <property type="molecule type" value="Genomic_DNA"/>
</dbReference>
<sequence length="350" mass="38917">MDVVSVPNLPPEHPYNMATYPTISLALDPAPLVIGYSLSFCLMGFLTLQTYIYFKRFPTDPIRLRAFVWVLFVTELLITGFTLHGFWVGAANNYLLIIIGVVPDSDVSQYVYPILWSFRALACFTGFVSFITHGFFCWRIWCLKRSCLVPIFVMMISLLQSSMVAFGGISDGLFPIGIGWDVVAGGSTIFASLQVGTTVNLIIPIWLGGSLMCDTIVTFYMTIILRQEGTKSSFQSTKSLSTKLIKLTIETGLVTTLAAVIELILATALNDTVWHFAVFYTISKLYANCVLANLNSRKSLRDSENDHATFLSGFQANTSNPGKRPQVMEIMKTMEIDIEMNSSAEHDSEH</sequence>
<organism evidence="1 2">
    <name type="scientific">Hygrophoropsis aurantiaca</name>
    <dbReference type="NCBI Taxonomy" id="72124"/>
    <lineage>
        <taxon>Eukaryota</taxon>
        <taxon>Fungi</taxon>
        <taxon>Dikarya</taxon>
        <taxon>Basidiomycota</taxon>
        <taxon>Agaricomycotina</taxon>
        <taxon>Agaricomycetes</taxon>
        <taxon>Agaricomycetidae</taxon>
        <taxon>Boletales</taxon>
        <taxon>Coniophorineae</taxon>
        <taxon>Hygrophoropsidaceae</taxon>
        <taxon>Hygrophoropsis</taxon>
    </lineage>
</organism>
<gene>
    <name evidence="1" type="ORF">BJ138DRAFT_1116639</name>
</gene>